<organism evidence="1">
    <name type="scientific">uncultured prokaryote</name>
    <dbReference type="NCBI Taxonomy" id="198431"/>
    <lineage>
        <taxon>unclassified sequences</taxon>
        <taxon>environmental samples</taxon>
    </lineage>
</organism>
<proteinExistence type="predicted"/>
<reference evidence="1" key="1">
    <citation type="submission" date="2015-06" db="EMBL/GenBank/DDBJ databases">
        <authorList>
            <person name="Joergensen T."/>
        </authorList>
    </citation>
    <scope>NUCLEOTIDE SEQUENCE</scope>
    <source>
        <strain evidence="1">RGFK1694</strain>
    </source>
</reference>
<dbReference type="EMBL" id="LN854197">
    <property type="protein sequence ID" value="CRY97692.1"/>
    <property type="molecule type" value="Genomic_DNA"/>
</dbReference>
<dbReference type="AlphaFoldDB" id="A0A0H5QPM7"/>
<accession>A0A0H5QPM7</accession>
<reference evidence="1" key="2">
    <citation type="submission" date="2015-07" db="EMBL/GenBank/DDBJ databases">
        <title>Plasmids, circular viruses and viroids from rat gut.</title>
        <authorList>
            <person name="Jorgensen T.J."/>
            <person name="Hansen M.A."/>
            <person name="Xu Z."/>
            <person name="Tabak M.A."/>
            <person name="Sorensen S.J."/>
            <person name="Hansen L.H."/>
        </authorList>
    </citation>
    <scope>NUCLEOTIDE SEQUENCE</scope>
    <source>
        <strain evidence="1">RGFK1694</strain>
    </source>
</reference>
<protein>
    <submittedName>
        <fullName evidence="1">Uncharacterized protein</fullName>
    </submittedName>
</protein>
<sequence>MYVAGMAQVSAQVILKTTDNVPANFVTNTYHFRLTEDSSYGVDRHQLSSEEVAPALVGLYDDLSGVLGNLAQTGHRIKFVDVEDPHPQYPYYEHTWGFANPINQAALPHEVCVVSSFEADIESGKNQASRRGRVFLGPISLSQCDNDGRLKATARSTIADAFHDFTGDEDNVGISGWEWCVYSRTLSEFVNVAMGHVDNAFDTQRRRGISATVRTVWTDQ</sequence>
<name>A0A0H5QPM7_9ZZZZ</name>
<evidence type="ECO:0000313" key="1">
    <source>
        <dbReference type="EMBL" id="CRY97692.1"/>
    </source>
</evidence>